<gene>
    <name evidence="2" type="ORF">Poly59_46980</name>
</gene>
<evidence type="ECO:0000313" key="3">
    <source>
        <dbReference type="Proteomes" id="UP000317977"/>
    </source>
</evidence>
<dbReference type="AlphaFoldDB" id="A0A5C6EJR4"/>
<keyword evidence="3" id="KW-1185">Reference proteome</keyword>
<feature type="compositionally biased region" description="Basic and acidic residues" evidence="1">
    <location>
        <begin position="361"/>
        <end position="382"/>
    </location>
</feature>
<accession>A0A5C6EJR4</accession>
<evidence type="ECO:0000313" key="2">
    <source>
        <dbReference type="EMBL" id="TWU47856.1"/>
    </source>
</evidence>
<sequence>MLAAPSGGNLSPAMGQSPASISSESMSPASTPYQSLRPVPREGTRIAPPAAQPQRDGWDLQWRRSPRIAAEQALIEQARQQQAARAQAAQAVQAQATLDQVRHAKAQAQAQAQASVAARSQAAAIPNPIRQVSGLQVSREMPSLRSVSDPAPAAAQSVSQTAWLTQPARVDDLMVPPQNLRVAQAPAVARPSTNDARRSAGSAADFFSDPFGDASLSAPAADPVAAPSAIPSPSAVRNVAAQTPQSIADDPIDDGFLFPPPSKEKEVVPPTAKPGQTNQLRDSFGFPTEPDAMPEPQPLEPQPSETQPRESGSSLGDMLRGDTPDAMKPDATKSGSDQELPPPRRDLGSPANGDFDNPFPSRRDAADRDRLNDPSQRSRDDEPGSYSGSEKNEMSQPTGITCSDFRDRIAFQTIDKISLDISPPYRPDEMEQSRYDKLKAEFDEKQSIRQWRNIDGTPLASGRLRELAYEKAIIETDFGTKEELQINRLSEADLAYISENWGLPKECLIDQVAYTPRNWTSSTMTWKASNLCHTPLYFEDVNLERYGHTRGPVLEPIVQTAHFFGSIAVLPYKMGVHAPNECTYSLGYYRPGNCAPWITPPVPLSLRGALYQTAAVTGAFWLVP</sequence>
<feature type="compositionally biased region" description="Basic and acidic residues" evidence="1">
    <location>
        <begin position="319"/>
        <end position="331"/>
    </location>
</feature>
<feature type="region of interest" description="Disordered" evidence="1">
    <location>
        <begin position="184"/>
        <end position="401"/>
    </location>
</feature>
<evidence type="ECO:0000256" key="1">
    <source>
        <dbReference type="SAM" id="MobiDB-lite"/>
    </source>
</evidence>
<name>A0A5C6EJR4_9BACT</name>
<proteinExistence type="predicted"/>
<protein>
    <submittedName>
        <fullName evidence="2">Uncharacterized protein</fullName>
    </submittedName>
</protein>
<feature type="compositionally biased region" description="Polar residues" evidence="1">
    <location>
        <begin position="386"/>
        <end position="401"/>
    </location>
</feature>
<feature type="compositionally biased region" description="Low complexity" evidence="1">
    <location>
        <begin position="17"/>
        <end position="30"/>
    </location>
</feature>
<dbReference type="EMBL" id="SJPX01000005">
    <property type="protein sequence ID" value="TWU47856.1"/>
    <property type="molecule type" value="Genomic_DNA"/>
</dbReference>
<reference evidence="2 3" key="1">
    <citation type="submission" date="2019-02" db="EMBL/GenBank/DDBJ databases">
        <title>Deep-cultivation of Planctomycetes and their phenomic and genomic characterization uncovers novel biology.</title>
        <authorList>
            <person name="Wiegand S."/>
            <person name="Jogler M."/>
            <person name="Boedeker C."/>
            <person name="Pinto D."/>
            <person name="Vollmers J."/>
            <person name="Rivas-Marin E."/>
            <person name="Kohn T."/>
            <person name="Peeters S.H."/>
            <person name="Heuer A."/>
            <person name="Rast P."/>
            <person name="Oberbeckmann S."/>
            <person name="Bunk B."/>
            <person name="Jeske O."/>
            <person name="Meyerdierks A."/>
            <person name="Storesund J.E."/>
            <person name="Kallscheuer N."/>
            <person name="Luecker S."/>
            <person name="Lage O.M."/>
            <person name="Pohl T."/>
            <person name="Merkel B.J."/>
            <person name="Hornburger P."/>
            <person name="Mueller R.-W."/>
            <person name="Bruemmer F."/>
            <person name="Labrenz M."/>
            <person name="Spormann A.M."/>
            <person name="Op Den Camp H."/>
            <person name="Overmann J."/>
            <person name="Amann R."/>
            <person name="Jetten M.S.M."/>
            <person name="Mascher T."/>
            <person name="Medema M.H."/>
            <person name="Devos D.P."/>
            <person name="Kaster A.-K."/>
            <person name="Ovreas L."/>
            <person name="Rohde M."/>
            <person name="Galperin M.Y."/>
            <person name="Jogler C."/>
        </authorList>
    </citation>
    <scope>NUCLEOTIDE SEQUENCE [LARGE SCALE GENOMIC DNA]</scope>
    <source>
        <strain evidence="2 3">Poly59</strain>
    </source>
</reference>
<organism evidence="2 3">
    <name type="scientific">Rubripirellula reticaptiva</name>
    <dbReference type="NCBI Taxonomy" id="2528013"/>
    <lineage>
        <taxon>Bacteria</taxon>
        <taxon>Pseudomonadati</taxon>
        <taxon>Planctomycetota</taxon>
        <taxon>Planctomycetia</taxon>
        <taxon>Pirellulales</taxon>
        <taxon>Pirellulaceae</taxon>
        <taxon>Rubripirellula</taxon>
    </lineage>
</organism>
<comment type="caution">
    <text evidence="2">The sequence shown here is derived from an EMBL/GenBank/DDBJ whole genome shotgun (WGS) entry which is preliminary data.</text>
</comment>
<dbReference type="Proteomes" id="UP000317977">
    <property type="component" value="Unassembled WGS sequence"/>
</dbReference>
<feature type="region of interest" description="Disordered" evidence="1">
    <location>
        <begin position="1"/>
        <end position="59"/>
    </location>
</feature>
<feature type="compositionally biased region" description="Low complexity" evidence="1">
    <location>
        <begin position="214"/>
        <end position="235"/>
    </location>
</feature>